<comment type="similarity">
    <text evidence="9 10">Belongs to the thiamine-phosphate synthase family.</text>
</comment>
<dbReference type="HAMAP" id="MF_00097">
    <property type="entry name" value="TMP_synthase"/>
    <property type="match status" value="1"/>
</dbReference>
<dbReference type="EMBL" id="SORX01000006">
    <property type="protein sequence ID" value="TFE00504.1"/>
    <property type="molecule type" value="Genomic_DNA"/>
</dbReference>
<dbReference type="InterPro" id="IPR013785">
    <property type="entry name" value="Aldolase_TIM"/>
</dbReference>
<feature type="binding site" evidence="9">
    <location>
        <position position="73"/>
    </location>
    <ligand>
        <name>Mg(2+)</name>
        <dbReference type="ChEBI" id="CHEBI:18420"/>
    </ligand>
</feature>
<evidence type="ECO:0000313" key="14">
    <source>
        <dbReference type="Proteomes" id="UP000297776"/>
    </source>
</evidence>
<feature type="binding site" evidence="9">
    <location>
        <position position="111"/>
    </location>
    <ligand>
        <name>4-amino-2-methyl-5-(diphosphooxymethyl)pyrimidine</name>
        <dbReference type="ChEBI" id="CHEBI:57841"/>
    </ligand>
</feature>
<name>A0A4Y8LCU4_9BACL</name>
<accession>A0A4Y8LCU4</accession>
<comment type="catalytic activity">
    <reaction evidence="8 9 10">
        <text>2-[(2R,5Z)-2-carboxy-4-methylthiazol-5(2H)-ylidene]ethyl phosphate + 4-amino-2-methyl-5-(diphosphooxymethyl)pyrimidine + 2 H(+) = thiamine phosphate + CO2 + diphosphate</text>
        <dbReference type="Rhea" id="RHEA:47844"/>
        <dbReference type="ChEBI" id="CHEBI:15378"/>
        <dbReference type="ChEBI" id="CHEBI:16526"/>
        <dbReference type="ChEBI" id="CHEBI:33019"/>
        <dbReference type="ChEBI" id="CHEBI:37575"/>
        <dbReference type="ChEBI" id="CHEBI:57841"/>
        <dbReference type="ChEBI" id="CHEBI:62899"/>
        <dbReference type="EC" id="2.5.1.3"/>
    </reaction>
</comment>
<dbReference type="OrthoDB" id="9812206at2"/>
<comment type="caution">
    <text evidence="13">The sequence shown here is derived from an EMBL/GenBank/DDBJ whole genome shotgun (WGS) entry which is preliminary data.</text>
</comment>
<reference evidence="13 14" key="1">
    <citation type="submission" date="2019-03" db="EMBL/GenBank/DDBJ databases">
        <authorList>
            <person name="Yang Y."/>
        </authorList>
    </citation>
    <scope>NUCLEOTIDE SEQUENCE [LARGE SCALE GENOMIC DNA]</scope>
    <source>
        <strain evidence="13 14">ASL-1</strain>
    </source>
</reference>
<dbReference type="NCBIfam" id="TIGR00693">
    <property type="entry name" value="thiE"/>
    <property type="match status" value="1"/>
</dbReference>
<feature type="binding site" evidence="9">
    <location>
        <position position="92"/>
    </location>
    <ligand>
        <name>Mg(2+)</name>
        <dbReference type="ChEBI" id="CHEBI:18420"/>
    </ligand>
</feature>
<dbReference type="GO" id="GO:0005737">
    <property type="term" value="C:cytoplasm"/>
    <property type="evidence" value="ECO:0007669"/>
    <property type="project" value="TreeGrafter"/>
</dbReference>
<dbReference type="GO" id="GO:0004789">
    <property type="term" value="F:thiamine-phosphate diphosphorylase activity"/>
    <property type="evidence" value="ECO:0007669"/>
    <property type="project" value="UniProtKB-UniRule"/>
</dbReference>
<gene>
    <name evidence="9" type="primary">thiE</name>
    <name evidence="13" type="ORF">E2626_11025</name>
</gene>
<evidence type="ECO:0000259" key="12">
    <source>
        <dbReference type="Pfam" id="PF02581"/>
    </source>
</evidence>
<dbReference type="CDD" id="cd00564">
    <property type="entry name" value="TMP_TenI"/>
    <property type="match status" value="1"/>
</dbReference>
<sequence length="213" mass="22845">MYSKPSIYFILGTQNAVNRDPLKLLEEALKGGINYFQLREKGSNALVGRELKEFALKCQSLCRLHNVPFIVNDDVDLAHDIQADGIHVGQEDLSAASVRAYIGKGMTLGVSVHSVEEAKRALEDGADYLGMGPVYGTNSKSDAKKPSGVTKIEEVKKRFPVAQVIGIGGITSYNAGPVWEAGAAGIAVISAIVDAENIAEEIRRLKISCTGVE</sequence>
<dbReference type="InterPro" id="IPR034291">
    <property type="entry name" value="TMP_synthase"/>
</dbReference>
<keyword evidence="3 9" id="KW-0479">Metal-binding</keyword>
<comment type="pathway">
    <text evidence="1 9 11">Cofactor biosynthesis; thiamine diphosphate biosynthesis; thiamine phosphate from 4-amino-2-methyl-5-diphosphomethylpyrimidine and 4-methyl-5-(2-phosphoethyl)-thiazole: step 1/1.</text>
</comment>
<feature type="domain" description="Thiamine phosphate synthase/TenI" evidence="12">
    <location>
        <begin position="7"/>
        <end position="192"/>
    </location>
</feature>
<evidence type="ECO:0000256" key="7">
    <source>
        <dbReference type="ARBA" id="ARBA00047851"/>
    </source>
</evidence>
<dbReference type="EC" id="2.5.1.3" evidence="9"/>
<keyword evidence="5 9" id="KW-0784">Thiamine biosynthesis</keyword>
<feature type="binding site" evidence="9">
    <location>
        <begin position="189"/>
        <end position="190"/>
    </location>
    <ligand>
        <name>2-[(2R,5Z)-2-carboxy-4-methylthiazol-5(2H)-ylidene]ethyl phosphate</name>
        <dbReference type="ChEBI" id="CHEBI:62899"/>
    </ligand>
</feature>
<evidence type="ECO:0000256" key="11">
    <source>
        <dbReference type="RuleBase" id="RU004253"/>
    </source>
</evidence>
<comment type="catalytic activity">
    <reaction evidence="6 9 10">
        <text>4-methyl-5-(2-phosphooxyethyl)-thiazole + 4-amino-2-methyl-5-(diphosphooxymethyl)pyrimidine + H(+) = thiamine phosphate + diphosphate</text>
        <dbReference type="Rhea" id="RHEA:22328"/>
        <dbReference type="ChEBI" id="CHEBI:15378"/>
        <dbReference type="ChEBI" id="CHEBI:33019"/>
        <dbReference type="ChEBI" id="CHEBI:37575"/>
        <dbReference type="ChEBI" id="CHEBI:57841"/>
        <dbReference type="ChEBI" id="CHEBI:58296"/>
        <dbReference type="EC" id="2.5.1.3"/>
    </reaction>
</comment>
<dbReference type="Proteomes" id="UP000297776">
    <property type="component" value="Unassembled WGS sequence"/>
</dbReference>
<evidence type="ECO:0000313" key="13">
    <source>
        <dbReference type="EMBL" id="TFE00504.1"/>
    </source>
</evidence>
<feature type="binding site" evidence="9">
    <location>
        <position position="169"/>
    </location>
    <ligand>
        <name>2-[(2R,5Z)-2-carboxy-4-methylthiazol-5(2H)-ylidene]ethyl phosphate</name>
        <dbReference type="ChEBI" id="CHEBI:62899"/>
    </ligand>
</feature>
<dbReference type="AlphaFoldDB" id="A0A4Y8LCU4"/>
<dbReference type="GO" id="GO:0009229">
    <property type="term" value="P:thiamine diphosphate biosynthetic process"/>
    <property type="evidence" value="ECO:0007669"/>
    <property type="project" value="UniProtKB-UniRule"/>
</dbReference>
<evidence type="ECO:0000256" key="3">
    <source>
        <dbReference type="ARBA" id="ARBA00022723"/>
    </source>
</evidence>
<dbReference type="UniPathway" id="UPA00060">
    <property type="reaction ID" value="UER00141"/>
</dbReference>
<keyword evidence="2 9" id="KW-0808">Transferase</keyword>
<evidence type="ECO:0000256" key="1">
    <source>
        <dbReference type="ARBA" id="ARBA00005165"/>
    </source>
</evidence>
<comment type="catalytic activity">
    <reaction evidence="7 9 10">
        <text>2-(2-carboxy-4-methylthiazol-5-yl)ethyl phosphate + 4-amino-2-methyl-5-(diphosphooxymethyl)pyrimidine + 2 H(+) = thiamine phosphate + CO2 + diphosphate</text>
        <dbReference type="Rhea" id="RHEA:47848"/>
        <dbReference type="ChEBI" id="CHEBI:15378"/>
        <dbReference type="ChEBI" id="CHEBI:16526"/>
        <dbReference type="ChEBI" id="CHEBI:33019"/>
        <dbReference type="ChEBI" id="CHEBI:37575"/>
        <dbReference type="ChEBI" id="CHEBI:57841"/>
        <dbReference type="ChEBI" id="CHEBI:62890"/>
        <dbReference type="EC" id="2.5.1.3"/>
    </reaction>
</comment>
<dbReference type="PANTHER" id="PTHR20857:SF15">
    <property type="entry name" value="THIAMINE-PHOSPHATE SYNTHASE"/>
    <property type="match status" value="1"/>
</dbReference>
<evidence type="ECO:0000256" key="8">
    <source>
        <dbReference type="ARBA" id="ARBA00047883"/>
    </source>
</evidence>
<evidence type="ECO:0000256" key="5">
    <source>
        <dbReference type="ARBA" id="ARBA00022977"/>
    </source>
</evidence>
<evidence type="ECO:0000256" key="4">
    <source>
        <dbReference type="ARBA" id="ARBA00022842"/>
    </source>
</evidence>
<dbReference type="InterPro" id="IPR022998">
    <property type="entry name" value="ThiamineP_synth_TenI"/>
</dbReference>
<dbReference type="GO" id="GO:0000287">
    <property type="term" value="F:magnesium ion binding"/>
    <property type="evidence" value="ECO:0007669"/>
    <property type="project" value="UniProtKB-UniRule"/>
</dbReference>
<feature type="binding site" evidence="9">
    <location>
        <begin position="137"/>
        <end position="139"/>
    </location>
    <ligand>
        <name>2-[(2R,5Z)-2-carboxy-4-methylthiazol-5(2H)-ylidene]ethyl phosphate</name>
        <dbReference type="ChEBI" id="CHEBI:62899"/>
    </ligand>
</feature>
<feature type="binding site" evidence="9">
    <location>
        <position position="72"/>
    </location>
    <ligand>
        <name>4-amino-2-methyl-5-(diphosphooxymethyl)pyrimidine</name>
        <dbReference type="ChEBI" id="CHEBI:57841"/>
    </ligand>
</feature>
<protein>
    <recommendedName>
        <fullName evidence="9">Thiamine-phosphate synthase</fullName>
        <shortName evidence="9">TP synthase</shortName>
        <shortName evidence="9">TPS</shortName>
        <ecNumber evidence="9">2.5.1.3</ecNumber>
    </recommendedName>
    <alternativeName>
        <fullName evidence="9">Thiamine-phosphate pyrophosphorylase</fullName>
        <shortName evidence="9">TMP pyrophosphorylase</shortName>
        <shortName evidence="9">TMP-PPase</shortName>
    </alternativeName>
</protein>
<comment type="function">
    <text evidence="9">Condenses 4-methyl-5-(beta-hydroxyethyl)thiazole monophosphate (THZ-P) and 2-methyl-4-amino-5-hydroxymethyl pyrimidine pyrophosphate (HMP-PP) to form thiamine monophosphate (TMP).</text>
</comment>
<dbReference type="InterPro" id="IPR036206">
    <property type="entry name" value="ThiamineP_synth_sf"/>
</dbReference>
<evidence type="ECO:0000256" key="9">
    <source>
        <dbReference type="HAMAP-Rule" id="MF_00097"/>
    </source>
</evidence>
<dbReference type="SUPFAM" id="SSF51391">
    <property type="entry name" value="Thiamin phosphate synthase"/>
    <property type="match status" value="1"/>
</dbReference>
<dbReference type="PANTHER" id="PTHR20857">
    <property type="entry name" value="THIAMINE-PHOSPHATE PYROPHOSPHORYLASE"/>
    <property type="match status" value="1"/>
</dbReference>
<dbReference type="Pfam" id="PF02581">
    <property type="entry name" value="TMP-TENI"/>
    <property type="match status" value="1"/>
</dbReference>
<dbReference type="RefSeq" id="WP_134381824.1">
    <property type="nucleotide sequence ID" value="NZ_SORX01000006.1"/>
</dbReference>
<feature type="binding site" evidence="9">
    <location>
        <begin position="37"/>
        <end position="41"/>
    </location>
    <ligand>
        <name>4-amino-2-methyl-5-(diphosphooxymethyl)pyrimidine</name>
        <dbReference type="ChEBI" id="CHEBI:57841"/>
    </ligand>
</feature>
<feature type="binding site" evidence="9">
    <location>
        <position position="140"/>
    </location>
    <ligand>
        <name>4-amino-2-methyl-5-(diphosphooxymethyl)pyrimidine</name>
        <dbReference type="ChEBI" id="CHEBI:57841"/>
    </ligand>
</feature>
<evidence type="ECO:0000256" key="6">
    <source>
        <dbReference type="ARBA" id="ARBA00047334"/>
    </source>
</evidence>
<evidence type="ECO:0000256" key="2">
    <source>
        <dbReference type="ARBA" id="ARBA00022679"/>
    </source>
</evidence>
<keyword evidence="14" id="KW-1185">Reference proteome</keyword>
<dbReference type="Gene3D" id="3.20.20.70">
    <property type="entry name" value="Aldolase class I"/>
    <property type="match status" value="1"/>
</dbReference>
<dbReference type="FunFam" id="3.20.20.70:FF:000096">
    <property type="entry name" value="Thiamine-phosphate synthase"/>
    <property type="match status" value="1"/>
</dbReference>
<keyword evidence="4 9" id="KW-0460">Magnesium</keyword>
<evidence type="ECO:0000256" key="10">
    <source>
        <dbReference type="RuleBase" id="RU003826"/>
    </source>
</evidence>
<comment type="cofactor">
    <cofactor evidence="9">
        <name>Mg(2+)</name>
        <dbReference type="ChEBI" id="CHEBI:18420"/>
    </cofactor>
    <text evidence="9">Binds 1 Mg(2+) ion per subunit.</text>
</comment>
<dbReference type="GO" id="GO:0009228">
    <property type="term" value="P:thiamine biosynthetic process"/>
    <property type="evidence" value="ECO:0007669"/>
    <property type="project" value="UniProtKB-KW"/>
</dbReference>
<proteinExistence type="inferred from homology"/>
<organism evidence="13 14">
    <name type="scientific">Jeotgalibacillus salarius</name>
    <dbReference type="NCBI Taxonomy" id="546023"/>
    <lineage>
        <taxon>Bacteria</taxon>
        <taxon>Bacillati</taxon>
        <taxon>Bacillota</taxon>
        <taxon>Bacilli</taxon>
        <taxon>Bacillales</taxon>
        <taxon>Caryophanaceae</taxon>
        <taxon>Jeotgalibacillus</taxon>
    </lineage>
</organism>